<evidence type="ECO:0000313" key="12">
    <source>
        <dbReference type="Proteomes" id="UP000196531"/>
    </source>
</evidence>
<feature type="active site" evidence="9">
    <location>
        <position position="140"/>
    </location>
</feature>
<dbReference type="InterPro" id="IPR042109">
    <property type="entry name" value="Adenylosuccinate_synth_dom1"/>
</dbReference>
<evidence type="ECO:0000256" key="1">
    <source>
        <dbReference type="ARBA" id="ARBA00011738"/>
    </source>
</evidence>
<dbReference type="AlphaFoldDB" id="A0A1Y5FAZ1"/>
<accession>A0A1Y5FAZ1</accession>
<keyword evidence="3 8" id="KW-0479">Metal-binding</keyword>
<dbReference type="GO" id="GO:0046040">
    <property type="term" value="P:IMP metabolic process"/>
    <property type="evidence" value="ECO:0007669"/>
    <property type="project" value="TreeGrafter"/>
</dbReference>
<keyword evidence="4 8" id="KW-0547">Nucleotide-binding</keyword>
<gene>
    <name evidence="8" type="primary">purA</name>
    <name evidence="11" type="ORF">A9Q84_04425</name>
</gene>
<feature type="binding site" evidence="8">
    <location>
        <position position="13"/>
    </location>
    <ligand>
        <name>Mg(2+)</name>
        <dbReference type="ChEBI" id="CHEBI:18420"/>
    </ligand>
</feature>
<feature type="binding site" description="in other chain" evidence="8">
    <location>
        <position position="129"/>
    </location>
    <ligand>
        <name>IMP</name>
        <dbReference type="ChEBI" id="CHEBI:58053"/>
        <note>ligand shared between dimeric partners</note>
    </ligand>
</feature>
<feature type="binding site" evidence="8">
    <location>
        <begin position="299"/>
        <end position="305"/>
    </location>
    <ligand>
        <name>substrate</name>
    </ligand>
</feature>
<dbReference type="CDD" id="cd03108">
    <property type="entry name" value="AdSS"/>
    <property type="match status" value="1"/>
</dbReference>
<evidence type="ECO:0000256" key="10">
    <source>
        <dbReference type="RuleBase" id="RU000520"/>
    </source>
</evidence>
<dbReference type="SMART" id="SM00788">
    <property type="entry name" value="Adenylsucc_synt"/>
    <property type="match status" value="1"/>
</dbReference>
<feature type="binding site" evidence="8">
    <location>
        <begin position="40"/>
        <end position="42"/>
    </location>
    <ligand>
        <name>GTP</name>
        <dbReference type="ChEBI" id="CHEBI:37565"/>
    </ligand>
</feature>
<keyword evidence="5 8" id="KW-0658">Purine biosynthesis</keyword>
<keyword evidence="7 8" id="KW-0342">GTP-binding</keyword>
<organism evidence="11 12">
    <name type="scientific">Halobacteriovorax marinus</name>
    <dbReference type="NCBI Taxonomy" id="97084"/>
    <lineage>
        <taxon>Bacteria</taxon>
        <taxon>Pseudomonadati</taxon>
        <taxon>Bdellovibrionota</taxon>
        <taxon>Bacteriovoracia</taxon>
        <taxon>Bacteriovoracales</taxon>
        <taxon>Halobacteriovoraceae</taxon>
        <taxon>Halobacteriovorax</taxon>
    </lineage>
</organism>
<feature type="binding site" evidence="8">
    <location>
        <position position="305"/>
    </location>
    <ligand>
        <name>GTP</name>
        <dbReference type="ChEBI" id="CHEBI:37565"/>
    </ligand>
</feature>
<dbReference type="GO" id="GO:0005737">
    <property type="term" value="C:cytoplasm"/>
    <property type="evidence" value="ECO:0007669"/>
    <property type="project" value="UniProtKB-SubCell"/>
</dbReference>
<evidence type="ECO:0000256" key="8">
    <source>
        <dbReference type="HAMAP-Rule" id="MF_00011"/>
    </source>
</evidence>
<dbReference type="EC" id="6.3.4.4" evidence="8 10"/>
<keyword evidence="6 8" id="KW-0460">Magnesium</keyword>
<proteinExistence type="inferred from homology"/>
<feature type="binding site" description="in other chain" evidence="8">
    <location>
        <position position="239"/>
    </location>
    <ligand>
        <name>IMP</name>
        <dbReference type="ChEBI" id="CHEBI:58053"/>
        <note>ligand shared between dimeric partners</note>
    </ligand>
</feature>
<evidence type="ECO:0000256" key="9">
    <source>
        <dbReference type="PROSITE-ProRule" id="PRU10134"/>
    </source>
</evidence>
<evidence type="ECO:0000256" key="4">
    <source>
        <dbReference type="ARBA" id="ARBA00022741"/>
    </source>
</evidence>
<dbReference type="EMBL" id="MAAO01000004">
    <property type="protein sequence ID" value="OUR98668.1"/>
    <property type="molecule type" value="Genomic_DNA"/>
</dbReference>
<comment type="similarity">
    <text evidence="8 10">Belongs to the adenylosuccinate synthetase family.</text>
</comment>
<dbReference type="InterPro" id="IPR033128">
    <property type="entry name" value="Adenylosuccin_syn_Lys_AS"/>
</dbReference>
<comment type="caution">
    <text evidence="11">The sequence shown here is derived from an EMBL/GenBank/DDBJ whole genome shotgun (WGS) entry which is preliminary data.</text>
</comment>
<dbReference type="InterPro" id="IPR001114">
    <property type="entry name" value="Adenylosuccinate_synthetase"/>
</dbReference>
<dbReference type="UniPathway" id="UPA00075">
    <property type="reaction ID" value="UER00335"/>
</dbReference>
<feature type="binding site" description="in other chain" evidence="8">
    <location>
        <position position="224"/>
    </location>
    <ligand>
        <name>IMP</name>
        <dbReference type="ChEBI" id="CHEBI:58053"/>
        <note>ligand shared between dimeric partners</note>
    </ligand>
</feature>
<keyword evidence="2 8" id="KW-0436">Ligase</keyword>
<feature type="binding site" evidence="8">
    <location>
        <begin position="12"/>
        <end position="18"/>
    </location>
    <ligand>
        <name>GTP</name>
        <dbReference type="ChEBI" id="CHEBI:37565"/>
    </ligand>
</feature>
<feature type="binding site" evidence="8">
    <location>
        <begin position="407"/>
        <end position="409"/>
    </location>
    <ligand>
        <name>GTP</name>
        <dbReference type="ChEBI" id="CHEBI:37565"/>
    </ligand>
</feature>
<dbReference type="GO" id="GO:0004019">
    <property type="term" value="F:adenylosuccinate synthase activity"/>
    <property type="evidence" value="ECO:0007669"/>
    <property type="project" value="UniProtKB-UniRule"/>
</dbReference>
<feature type="binding site" description="in other chain" evidence="8">
    <location>
        <begin position="38"/>
        <end position="41"/>
    </location>
    <ligand>
        <name>IMP</name>
        <dbReference type="ChEBI" id="CHEBI:58053"/>
        <note>ligand shared between dimeric partners</note>
    </ligand>
</feature>
<dbReference type="PROSITE" id="PS01266">
    <property type="entry name" value="ADENYLOSUCCIN_SYN_1"/>
    <property type="match status" value="1"/>
</dbReference>
<comment type="subunit">
    <text evidence="1 8">Homodimer.</text>
</comment>
<dbReference type="SUPFAM" id="SSF52540">
    <property type="entry name" value="P-loop containing nucleoside triphosphate hydrolases"/>
    <property type="match status" value="1"/>
</dbReference>
<evidence type="ECO:0000313" key="11">
    <source>
        <dbReference type="EMBL" id="OUR98668.1"/>
    </source>
</evidence>
<feature type="binding site" evidence="8">
    <location>
        <begin position="331"/>
        <end position="333"/>
    </location>
    <ligand>
        <name>GTP</name>
        <dbReference type="ChEBI" id="CHEBI:37565"/>
    </ligand>
</feature>
<comment type="cofactor">
    <cofactor evidence="8">
        <name>Mg(2+)</name>
        <dbReference type="ChEBI" id="CHEBI:18420"/>
    </cofactor>
    <text evidence="8">Binds 1 Mg(2+) ion per subunit.</text>
</comment>
<dbReference type="Gene3D" id="3.90.170.10">
    <property type="entry name" value="Adenylosuccinate Synthetase, subunit A, domain 3"/>
    <property type="match status" value="1"/>
</dbReference>
<dbReference type="NCBIfam" id="NF002223">
    <property type="entry name" value="PRK01117.1"/>
    <property type="match status" value="1"/>
</dbReference>
<dbReference type="GO" id="GO:0005525">
    <property type="term" value="F:GTP binding"/>
    <property type="evidence" value="ECO:0007669"/>
    <property type="project" value="UniProtKB-UniRule"/>
</dbReference>
<dbReference type="InterPro" id="IPR027417">
    <property type="entry name" value="P-loop_NTPase"/>
</dbReference>
<comment type="function">
    <text evidence="8">Plays an important role in the de novo pathway of purine nucleotide biosynthesis. Catalyzes the first committed step in the biosynthesis of AMP from IMP.</text>
</comment>
<dbReference type="PANTHER" id="PTHR11846:SF0">
    <property type="entry name" value="ADENYLOSUCCINATE SYNTHETASE"/>
    <property type="match status" value="1"/>
</dbReference>
<dbReference type="GO" id="GO:0000287">
    <property type="term" value="F:magnesium ion binding"/>
    <property type="evidence" value="ECO:0007669"/>
    <property type="project" value="UniProtKB-UniRule"/>
</dbReference>
<dbReference type="Gene3D" id="3.40.440.10">
    <property type="entry name" value="Adenylosuccinate Synthetase, subunit A, domain 1"/>
    <property type="match status" value="1"/>
</dbReference>
<evidence type="ECO:0000256" key="2">
    <source>
        <dbReference type="ARBA" id="ARBA00022598"/>
    </source>
</evidence>
<feature type="binding site" description="in other chain" evidence="8">
    <location>
        <begin position="13"/>
        <end position="16"/>
    </location>
    <ligand>
        <name>IMP</name>
        <dbReference type="ChEBI" id="CHEBI:58053"/>
        <note>ligand shared between dimeric partners</note>
    </ligand>
</feature>
<feature type="active site" description="Proton acceptor" evidence="8">
    <location>
        <position position="13"/>
    </location>
</feature>
<feature type="active site" description="Proton donor" evidence="8">
    <location>
        <position position="41"/>
    </location>
</feature>
<dbReference type="FunFam" id="3.90.170.10:FF:000001">
    <property type="entry name" value="Adenylosuccinate synthetase"/>
    <property type="match status" value="1"/>
</dbReference>
<dbReference type="PROSITE" id="PS00513">
    <property type="entry name" value="ADENYLOSUCCIN_SYN_2"/>
    <property type="match status" value="1"/>
</dbReference>
<dbReference type="InterPro" id="IPR018220">
    <property type="entry name" value="Adenylosuccin_syn_GTP-bd"/>
</dbReference>
<evidence type="ECO:0000256" key="7">
    <source>
        <dbReference type="ARBA" id="ARBA00023134"/>
    </source>
</evidence>
<reference evidence="12" key="1">
    <citation type="journal article" date="2017" name="Proc. Natl. Acad. Sci. U.S.A.">
        <title>Simulation of Deepwater Horizon oil plume reveals substrate specialization within a complex community of hydrocarbon-degraders.</title>
        <authorList>
            <person name="Hu P."/>
            <person name="Dubinsky E.A."/>
            <person name="Probst A.J."/>
            <person name="Wang J."/>
            <person name="Sieber C.M.K."/>
            <person name="Tom L.M."/>
            <person name="Gardinali P."/>
            <person name="Banfield J.F."/>
            <person name="Atlas R.M."/>
            <person name="Andersen G.L."/>
        </authorList>
    </citation>
    <scope>NUCLEOTIDE SEQUENCE [LARGE SCALE GENOMIC DNA]</scope>
</reference>
<evidence type="ECO:0000256" key="3">
    <source>
        <dbReference type="ARBA" id="ARBA00022723"/>
    </source>
</evidence>
<feature type="binding site" description="in other chain" evidence="8">
    <location>
        <position position="303"/>
    </location>
    <ligand>
        <name>IMP</name>
        <dbReference type="ChEBI" id="CHEBI:58053"/>
        <note>ligand shared between dimeric partners</note>
    </ligand>
</feature>
<dbReference type="InterPro" id="IPR042110">
    <property type="entry name" value="Adenylosuccinate_synth_dom2"/>
</dbReference>
<dbReference type="FunFam" id="1.10.300.10:FF:000001">
    <property type="entry name" value="Adenylosuccinate synthetase"/>
    <property type="match status" value="1"/>
</dbReference>
<dbReference type="Gene3D" id="1.10.300.10">
    <property type="entry name" value="Adenylosuccinate Synthetase, subunit A, domain 2"/>
    <property type="match status" value="1"/>
</dbReference>
<comment type="catalytic activity">
    <reaction evidence="8 10">
        <text>IMP + L-aspartate + GTP = N(6)-(1,2-dicarboxyethyl)-AMP + GDP + phosphate + 2 H(+)</text>
        <dbReference type="Rhea" id="RHEA:15753"/>
        <dbReference type="ChEBI" id="CHEBI:15378"/>
        <dbReference type="ChEBI" id="CHEBI:29991"/>
        <dbReference type="ChEBI" id="CHEBI:37565"/>
        <dbReference type="ChEBI" id="CHEBI:43474"/>
        <dbReference type="ChEBI" id="CHEBI:57567"/>
        <dbReference type="ChEBI" id="CHEBI:58053"/>
        <dbReference type="ChEBI" id="CHEBI:58189"/>
        <dbReference type="EC" id="6.3.4.4"/>
    </reaction>
</comment>
<sequence>MKSLAIIGSQWGDEGKGKITDLLSQKCDVVVRYQGGNNAGHTIIVKDRKIVLHLIPSGILHDHCVSIIGHGVVFDPEAFKVELDDVLSNNININADKLKISANCTVITTYNKILDAQREAKGPVKIGTTGKGIGPAYEDKISRKGIKLKDLSNLETLKTKLAANLIEKESLFKNLYKVDYPSVEEEATRLFELGKIAAPFICDTFSILDHAVRDNKNILFEGAQGVLLDIDYGSYPFVTSSSTSYGGIFTGAGMPTGKVDEVLGITKAYTTRVGEGPFPTELFTPVGEFIQTKGGEFGATTGRKRRCGWLDIPLLKYAVKSSSLTSIALTKVDILSGMDELKVCKSYMYEGKEINCAYPGIDLTKIEPIYTDLKPFDDDFKGEPSENLKAYIELIEKELEIPISIIAFGPERNEISFRKEFFKS</sequence>
<dbReference type="HAMAP" id="MF_00011">
    <property type="entry name" value="Adenylosucc_synth"/>
    <property type="match status" value="1"/>
</dbReference>
<dbReference type="GO" id="GO:0044208">
    <property type="term" value="P:'de novo' AMP biosynthetic process"/>
    <property type="evidence" value="ECO:0007669"/>
    <property type="project" value="UniProtKB-UniRule"/>
</dbReference>
<feature type="binding site" evidence="8">
    <location>
        <position position="40"/>
    </location>
    <ligand>
        <name>Mg(2+)</name>
        <dbReference type="ChEBI" id="CHEBI:18420"/>
    </ligand>
</feature>
<dbReference type="PANTHER" id="PTHR11846">
    <property type="entry name" value="ADENYLOSUCCINATE SYNTHETASE"/>
    <property type="match status" value="1"/>
</dbReference>
<dbReference type="Pfam" id="PF00709">
    <property type="entry name" value="Adenylsucc_synt"/>
    <property type="match status" value="1"/>
</dbReference>
<evidence type="ECO:0000256" key="5">
    <source>
        <dbReference type="ARBA" id="ARBA00022755"/>
    </source>
</evidence>
<comment type="subcellular location">
    <subcellularLocation>
        <location evidence="8">Cytoplasm</location>
    </subcellularLocation>
</comment>
<dbReference type="InterPro" id="IPR042111">
    <property type="entry name" value="Adenylosuccinate_synth_dom3"/>
</dbReference>
<comment type="pathway">
    <text evidence="8 10">Purine metabolism; AMP biosynthesis via de novo pathway; AMP from IMP: step 1/2.</text>
</comment>
<dbReference type="NCBIfam" id="TIGR00184">
    <property type="entry name" value="purA"/>
    <property type="match status" value="1"/>
</dbReference>
<dbReference type="Proteomes" id="UP000196531">
    <property type="component" value="Unassembled WGS sequence"/>
</dbReference>
<keyword evidence="8" id="KW-0963">Cytoplasm</keyword>
<protein>
    <recommendedName>
        <fullName evidence="8 10">Adenylosuccinate synthetase</fullName>
        <shortName evidence="8">AMPSase</shortName>
        <shortName evidence="8">AdSS</shortName>
        <ecNumber evidence="8 10">6.3.4.4</ecNumber>
    </recommendedName>
    <alternativeName>
        <fullName evidence="8">IMP--aspartate ligase</fullName>
    </alternativeName>
</protein>
<evidence type="ECO:0000256" key="6">
    <source>
        <dbReference type="ARBA" id="ARBA00022842"/>
    </source>
</evidence>
<feature type="binding site" evidence="8">
    <location>
        <position position="143"/>
    </location>
    <ligand>
        <name>IMP</name>
        <dbReference type="ChEBI" id="CHEBI:58053"/>
        <note>ligand shared between dimeric partners</note>
    </ligand>
</feature>
<name>A0A1Y5FAZ1_9BACT</name>